<dbReference type="OMA" id="LEQCYDE"/>
<dbReference type="EMBL" id="AFBI03000050">
    <property type="protein sequence ID" value="EJW02940.1"/>
    <property type="molecule type" value="Genomic_DNA"/>
</dbReference>
<evidence type="ECO:0000256" key="1">
    <source>
        <dbReference type="SAM" id="MobiDB-lite"/>
    </source>
</evidence>
<accession>J9DJZ5</accession>
<dbReference type="OrthoDB" id="2193331at2759"/>
<organism evidence="2 3">
    <name type="scientific">Edhazardia aedis (strain USNM 41457)</name>
    <name type="common">Microsporidian parasite</name>
    <dbReference type="NCBI Taxonomy" id="1003232"/>
    <lineage>
        <taxon>Eukaryota</taxon>
        <taxon>Fungi</taxon>
        <taxon>Fungi incertae sedis</taxon>
        <taxon>Microsporidia</taxon>
        <taxon>Edhazardia</taxon>
    </lineage>
</organism>
<protein>
    <recommendedName>
        <fullName evidence="4">Nucleoporin NSP1-like C-terminal domain-containing protein</fullName>
    </recommendedName>
</protein>
<feature type="compositionally biased region" description="Low complexity" evidence="1">
    <location>
        <begin position="1"/>
        <end position="17"/>
    </location>
</feature>
<comment type="caution">
    <text evidence="2">The sequence shown here is derived from an EMBL/GenBank/DDBJ whole genome shotgun (WGS) entry which is preliminary data.</text>
</comment>
<dbReference type="Proteomes" id="UP000003163">
    <property type="component" value="Unassembled WGS sequence"/>
</dbReference>
<feature type="compositionally biased region" description="Polar residues" evidence="1">
    <location>
        <begin position="107"/>
        <end position="116"/>
    </location>
</feature>
<evidence type="ECO:0000313" key="3">
    <source>
        <dbReference type="Proteomes" id="UP000003163"/>
    </source>
</evidence>
<feature type="compositionally biased region" description="Polar residues" evidence="1">
    <location>
        <begin position="18"/>
        <end position="31"/>
    </location>
</feature>
<feature type="region of interest" description="Disordered" evidence="1">
    <location>
        <begin position="1"/>
        <end position="31"/>
    </location>
</feature>
<feature type="region of interest" description="Disordered" evidence="1">
    <location>
        <begin position="63"/>
        <end position="87"/>
    </location>
</feature>
<dbReference type="InParanoid" id="J9DJZ5"/>
<name>J9DJZ5_EDHAE</name>
<proteinExistence type="predicted"/>
<feature type="compositionally biased region" description="Low complexity" evidence="1">
    <location>
        <begin position="117"/>
        <end position="131"/>
    </location>
</feature>
<evidence type="ECO:0008006" key="4">
    <source>
        <dbReference type="Google" id="ProtNLM"/>
    </source>
</evidence>
<reference evidence="3" key="2">
    <citation type="submission" date="2015-07" db="EMBL/GenBank/DDBJ databases">
        <title>Contrasting host-pathogen interactions and genome evolution in two generalist and specialist microsporidian pathogens of mosquitoes.</title>
        <authorList>
            <consortium name="The Broad Institute Genomics Platform"/>
            <consortium name="The Broad Institute Genome Sequencing Center for Infectious Disease"/>
            <person name="Cuomo C.A."/>
            <person name="Sanscrainte N.D."/>
            <person name="Goldberg J.M."/>
            <person name="Heiman D."/>
            <person name="Young S."/>
            <person name="Zeng Q."/>
            <person name="Becnel J.J."/>
            <person name="Birren B.W."/>
        </authorList>
    </citation>
    <scope>NUCLEOTIDE SEQUENCE [LARGE SCALE GENOMIC DNA]</scope>
    <source>
        <strain evidence="3">USNM 41457</strain>
    </source>
</reference>
<dbReference type="HOGENOM" id="CLU_801742_0_0_1"/>
<reference evidence="2 3" key="1">
    <citation type="submission" date="2011-08" db="EMBL/GenBank/DDBJ databases">
        <authorList>
            <person name="Liu Z.J."/>
            <person name="Shi F.L."/>
            <person name="Lu J.Q."/>
            <person name="Li M."/>
            <person name="Wang Z.L."/>
        </authorList>
    </citation>
    <scope>NUCLEOTIDE SEQUENCE [LARGE SCALE GENOMIC DNA]</scope>
    <source>
        <strain evidence="2 3">USNM 41457</strain>
    </source>
</reference>
<sequence length="346" mass="38020">MNNLSSIGASTGTATGTNIPSSTANTNTGLFGSTTANNLVGTTTTKPQEANLFSTPSTLPAFSTQPFNTNSSAQSAAFPSSVNTDTTKNTDTAISSNAHNFNLINTQENQTQTQPKNSDNTNISNFNTSSNALKSTENNLDTAKKVTFDMSKTTFADNLPLQQTENSQNTTTTNTNNIQNTTITPNTTTVKPDLETEIPLNFRTKYCHEIIFSLNNKLQKNIESFNETATALYNRDEILKRARNNYCLVSQMIEENNKILDDIDQSIDIFTSVIDNIENNTNINNNSGANTGTLKKCVDTVEKLCDDFDAFCDQLKDDSTVVMDLVNDNMNLIRQIDEDINYLQNI</sequence>
<evidence type="ECO:0000313" key="2">
    <source>
        <dbReference type="EMBL" id="EJW02940.1"/>
    </source>
</evidence>
<keyword evidence="3" id="KW-1185">Reference proteome</keyword>
<gene>
    <name evidence="2" type="ORF">EDEG_02669</name>
</gene>
<dbReference type="VEuPathDB" id="MicrosporidiaDB:EDEG_02669"/>
<feature type="region of interest" description="Disordered" evidence="1">
    <location>
        <begin position="107"/>
        <end position="136"/>
    </location>
</feature>
<dbReference type="AlphaFoldDB" id="J9DJZ5"/>